<evidence type="ECO:0000256" key="7">
    <source>
        <dbReference type="ARBA" id="ARBA00038354"/>
    </source>
</evidence>
<keyword evidence="2" id="KW-0479">Metal-binding</keyword>
<dbReference type="PANTHER" id="PTHR46246">
    <property type="entry name" value="GUANOSINE-3',5'-BIS(DIPHOSPHATE) 3'-PYROPHOSPHOHYDROLASE MESH1"/>
    <property type="match status" value="1"/>
</dbReference>
<comment type="similarity">
    <text evidence="7">Belongs to the MESH1 family.</text>
</comment>
<dbReference type="InterPro" id="IPR003607">
    <property type="entry name" value="HD/PDEase_dom"/>
</dbReference>
<comment type="cofactor">
    <cofactor evidence="1">
        <name>Mn(2+)</name>
        <dbReference type="ChEBI" id="CHEBI:29035"/>
    </cofactor>
</comment>
<dbReference type="CDD" id="cd00077">
    <property type="entry name" value="HDc"/>
    <property type="match status" value="1"/>
</dbReference>
<dbReference type="AlphaFoldDB" id="A0A0M3K290"/>
<evidence type="ECO:0000313" key="15">
    <source>
        <dbReference type="WBParaSite" id="ASIM_0001501901-mRNA-1"/>
    </source>
</evidence>
<keyword evidence="4" id="KW-0464">Manganese</keyword>
<dbReference type="FunFam" id="1.10.3210.10:FF:000012">
    <property type="entry name" value="HD domain containing 3"/>
    <property type="match status" value="1"/>
</dbReference>
<proteinExistence type="inferred from homology"/>
<evidence type="ECO:0000256" key="9">
    <source>
        <dbReference type="ARBA" id="ARBA00041464"/>
    </source>
</evidence>
<dbReference type="GO" id="GO:0046872">
    <property type="term" value="F:metal ion binding"/>
    <property type="evidence" value="ECO:0007669"/>
    <property type="project" value="UniProtKB-KW"/>
</dbReference>
<dbReference type="EMBL" id="UYRR01031750">
    <property type="protein sequence ID" value="VDK52375.1"/>
    <property type="molecule type" value="Genomic_DNA"/>
</dbReference>
<gene>
    <name evidence="13" type="ORF">ASIM_LOCUS14429</name>
</gene>
<organism evidence="15">
    <name type="scientific">Anisakis simplex</name>
    <name type="common">Herring worm</name>
    <dbReference type="NCBI Taxonomy" id="6269"/>
    <lineage>
        <taxon>Eukaryota</taxon>
        <taxon>Metazoa</taxon>
        <taxon>Ecdysozoa</taxon>
        <taxon>Nematoda</taxon>
        <taxon>Chromadorea</taxon>
        <taxon>Rhabditida</taxon>
        <taxon>Spirurina</taxon>
        <taxon>Ascaridomorpha</taxon>
        <taxon>Ascaridoidea</taxon>
        <taxon>Anisakidae</taxon>
        <taxon>Anisakis</taxon>
        <taxon>Anisakis simplex complex</taxon>
    </lineage>
</organism>
<evidence type="ECO:0000256" key="5">
    <source>
        <dbReference type="ARBA" id="ARBA00024387"/>
    </source>
</evidence>
<name>A0A0M3K290_ANISI</name>
<evidence type="ECO:0000259" key="12">
    <source>
        <dbReference type="PROSITE" id="PS51831"/>
    </source>
</evidence>
<evidence type="ECO:0000313" key="13">
    <source>
        <dbReference type="EMBL" id="VDK52375.1"/>
    </source>
</evidence>
<evidence type="ECO:0000256" key="3">
    <source>
        <dbReference type="ARBA" id="ARBA00022801"/>
    </source>
</evidence>
<dbReference type="PANTHER" id="PTHR46246:SF1">
    <property type="entry name" value="GUANOSINE-3',5'-BIS(DIPHOSPHATE) 3'-PYROPHOSPHOHYDROLASE MESH1"/>
    <property type="match status" value="1"/>
</dbReference>
<dbReference type="Proteomes" id="UP000267096">
    <property type="component" value="Unassembled WGS sequence"/>
</dbReference>
<dbReference type="PROSITE" id="PS51831">
    <property type="entry name" value="HD"/>
    <property type="match status" value="1"/>
</dbReference>
<reference evidence="15" key="1">
    <citation type="submission" date="2017-02" db="UniProtKB">
        <authorList>
            <consortium name="WormBaseParasite"/>
        </authorList>
    </citation>
    <scope>IDENTIFICATION</scope>
</reference>
<evidence type="ECO:0000256" key="1">
    <source>
        <dbReference type="ARBA" id="ARBA00001936"/>
    </source>
</evidence>
<protein>
    <recommendedName>
        <fullName evidence="8">Guanosine-3',5'-bis(diphosphate) 3'-pyrophosphohydrolase MESH1</fullName>
        <ecNumber evidence="5">3.1.7.2</ecNumber>
    </recommendedName>
    <alternativeName>
        <fullName evidence="9">Metazoan SpoT homolog 1</fullName>
    </alternativeName>
    <alternativeName>
        <fullName evidence="10">Penta-phosphate guanosine-3'-pyrophosphohydrolase</fullName>
    </alternativeName>
</protein>
<keyword evidence="3" id="KW-0378">Hydrolase</keyword>
<keyword evidence="14" id="KW-1185">Reference proteome</keyword>
<evidence type="ECO:0000256" key="8">
    <source>
        <dbReference type="ARBA" id="ARBA00040793"/>
    </source>
</evidence>
<dbReference type="InterPro" id="IPR006674">
    <property type="entry name" value="HD_domain"/>
</dbReference>
<dbReference type="EC" id="3.1.7.2" evidence="5"/>
<dbReference type="GO" id="GO:0008893">
    <property type="term" value="F:guanosine-3',5'-bis(diphosphate) 3'-diphosphatase activity"/>
    <property type="evidence" value="ECO:0007669"/>
    <property type="project" value="UniProtKB-EC"/>
</dbReference>
<dbReference type="OrthoDB" id="430679at2759"/>
<evidence type="ECO:0000256" key="4">
    <source>
        <dbReference type="ARBA" id="ARBA00023211"/>
    </source>
</evidence>
<dbReference type="InterPro" id="IPR052194">
    <property type="entry name" value="MESH1"/>
</dbReference>
<evidence type="ECO:0000256" key="6">
    <source>
        <dbReference type="ARBA" id="ARBA00037781"/>
    </source>
</evidence>
<comment type="catalytic activity">
    <reaction evidence="11">
        <text>guanosine 3',5'-bis(diphosphate) + H2O = GDP + diphosphate + H(+)</text>
        <dbReference type="Rhea" id="RHEA:14253"/>
        <dbReference type="ChEBI" id="CHEBI:15377"/>
        <dbReference type="ChEBI" id="CHEBI:15378"/>
        <dbReference type="ChEBI" id="CHEBI:33019"/>
        <dbReference type="ChEBI" id="CHEBI:58189"/>
        <dbReference type="ChEBI" id="CHEBI:77828"/>
        <dbReference type="EC" id="3.1.7.2"/>
    </reaction>
</comment>
<evidence type="ECO:0000256" key="10">
    <source>
        <dbReference type="ARBA" id="ARBA00041770"/>
    </source>
</evidence>
<evidence type="ECO:0000313" key="14">
    <source>
        <dbReference type="Proteomes" id="UP000267096"/>
    </source>
</evidence>
<evidence type="ECO:0000256" key="2">
    <source>
        <dbReference type="ARBA" id="ARBA00022723"/>
    </source>
</evidence>
<sequence length="192" mass="21545">MNPCQTSDDCETTAQAKPDLELIVKASDFAACRHRFQRRKDKDQTPYINHPLGVANILVSEAKVFDSSTIAAAILHDTVEDTNTTPEEIQEEFGEEIRSIVVECTDDKTLSKMARKQALIDSASRKCHKAKLVILADKLYNLRDLERATPVGWSAHRVGEYFMWVKCVLAKLRGTNAALESALDNIINRNLK</sequence>
<dbReference type="WBParaSite" id="ASIM_0001501901-mRNA-1">
    <property type="protein sequence ID" value="ASIM_0001501901-mRNA-1"/>
    <property type="gene ID" value="ASIM_0001501901"/>
</dbReference>
<evidence type="ECO:0000256" key="11">
    <source>
        <dbReference type="ARBA" id="ARBA00047968"/>
    </source>
</evidence>
<dbReference type="SUPFAM" id="SSF109604">
    <property type="entry name" value="HD-domain/PDEase-like"/>
    <property type="match status" value="1"/>
</dbReference>
<comment type="function">
    <text evidence="6">ppGpp hydrolyzing enzyme involved in starvation response.</text>
</comment>
<dbReference type="Pfam" id="PF13328">
    <property type="entry name" value="HD_4"/>
    <property type="match status" value="1"/>
</dbReference>
<accession>A0A0M3K290</accession>
<feature type="domain" description="HD" evidence="12">
    <location>
        <begin position="47"/>
        <end position="142"/>
    </location>
</feature>
<reference evidence="13 14" key="2">
    <citation type="submission" date="2018-11" db="EMBL/GenBank/DDBJ databases">
        <authorList>
            <consortium name="Pathogen Informatics"/>
        </authorList>
    </citation>
    <scope>NUCLEOTIDE SEQUENCE [LARGE SCALE GENOMIC DNA]</scope>
</reference>
<dbReference type="Gene3D" id="1.10.3210.10">
    <property type="entry name" value="Hypothetical protein af1432"/>
    <property type="match status" value="1"/>
</dbReference>